<dbReference type="InterPro" id="IPR001878">
    <property type="entry name" value="Znf_CCHC"/>
</dbReference>
<evidence type="ECO:0000256" key="1">
    <source>
        <dbReference type="PROSITE-ProRule" id="PRU00047"/>
    </source>
</evidence>
<evidence type="ECO:0000259" key="2">
    <source>
        <dbReference type="PROSITE" id="PS50158"/>
    </source>
</evidence>
<accession>A0A445A4S6</accession>
<gene>
    <name evidence="3" type="ORF">Ahy_B03g066746</name>
</gene>
<dbReference type="PANTHER" id="PTHR31973">
    <property type="entry name" value="POLYPROTEIN, PUTATIVE-RELATED"/>
    <property type="match status" value="1"/>
</dbReference>
<sequence>MSFVELQNGLCNNIQSHILKRVSNLLYRSPVQVFGGLIQFQIMPITDDASMQQMFYIYQQTRSQVPMIELYVEFEQQSGMSTVGEEVNVDELGDIDWEEDNNDSEEEFEANYEVDDKNDDGDLAGNPAVQNEANAVVSQHPFGVPSFMRTLDLEAMHAPEFPEYANTGEGNVAAEDGEFSVEMEFGSRESVMSAIKSYTISRRVDYTVYESEPQTFYAKCKGYGAGCDWLIRASLIRKKACWEIRRYNGKHTCTMGTISQDHAKLDSDTIADAIRPLVEADPSIKVKSVIAEVQGRFNYTVSYRKAWLAKKKAVAKVFGDWEVSYQTLPVWLKAMTVKMPRSRVQIKTLPVYRKSEEVQGVRVLHRIFWSFYPCIVAFRHCKPLVQVDGTHLYEKYKGALLVAVAQDGNQNIVPIAFAIVEGETADVWEFFLTNLRRYVVTIDGVGIISDRHTSIDAAIARSNGAWSPPRAWHMYCIRHIGSNFLRRFKAPYLHKFVVNTGYSRTEQEYNKNYQRLKERGEAYTQWCDEIDVERWVLAFDGGHCWGHMTTNLVECINSVLKGAPNLPVTALVQSTFYRLNELFTRKSTEAHDRLRNGFTYSEFAMKRVEESFRRAGNIVVNRFDRRNEMFEVREMQDGTIYTVERLPCRHVLACCANQRLDWQVYVHDVYKMSQICKVYRGEFVPMGDPSTWDRYEGAKVIANWTLRRATKGRPKSTRYLNEMDSRDMRGPRRCTVCGREGHSRSRCPQVQAPLEDISG</sequence>
<dbReference type="InterPro" id="IPR036875">
    <property type="entry name" value="Znf_CCHC_sf"/>
</dbReference>
<proteinExistence type="predicted"/>
<dbReference type="PANTHER" id="PTHR31973:SF195">
    <property type="entry name" value="MUDR FAMILY TRANSPOSASE"/>
    <property type="match status" value="1"/>
</dbReference>
<keyword evidence="1" id="KW-0862">Zinc</keyword>
<keyword evidence="1" id="KW-0479">Metal-binding</keyword>
<dbReference type="STRING" id="3818.A0A445A4S6"/>
<dbReference type="Pfam" id="PF10551">
    <property type="entry name" value="MULE"/>
    <property type="match status" value="1"/>
</dbReference>
<comment type="caution">
    <text evidence="3">The sequence shown here is derived from an EMBL/GenBank/DDBJ whole genome shotgun (WGS) entry which is preliminary data.</text>
</comment>
<dbReference type="GO" id="GO:0008270">
    <property type="term" value="F:zinc ion binding"/>
    <property type="evidence" value="ECO:0007669"/>
    <property type="project" value="UniProtKB-KW"/>
</dbReference>
<evidence type="ECO:0000313" key="3">
    <source>
        <dbReference type="EMBL" id="RYR21450.1"/>
    </source>
</evidence>
<protein>
    <recommendedName>
        <fullName evidence="2">CCHC-type domain-containing protein</fullName>
    </recommendedName>
</protein>
<dbReference type="InterPro" id="IPR018289">
    <property type="entry name" value="MULE_transposase_dom"/>
</dbReference>
<reference evidence="3 4" key="1">
    <citation type="submission" date="2019-01" db="EMBL/GenBank/DDBJ databases">
        <title>Sequencing of cultivated peanut Arachis hypogaea provides insights into genome evolution and oil improvement.</title>
        <authorList>
            <person name="Chen X."/>
        </authorList>
    </citation>
    <scope>NUCLEOTIDE SEQUENCE [LARGE SCALE GENOMIC DNA]</scope>
    <source>
        <strain evidence="4">cv. Fuhuasheng</strain>
        <tissue evidence="3">Leaves</tissue>
    </source>
</reference>
<dbReference type="GO" id="GO:0003676">
    <property type="term" value="F:nucleic acid binding"/>
    <property type="evidence" value="ECO:0007669"/>
    <property type="project" value="InterPro"/>
</dbReference>
<dbReference type="PROSITE" id="PS50158">
    <property type="entry name" value="ZF_CCHC"/>
    <property type="match status" value="1"/>
</dbReference>
<dbReference type="SUPFAM" id="SSF57756">
    <property type="entry name" value="Retrovirus zinc finger-like domains"/>
    <property type="match status" value="1"/>
</dbReference>
<dbReference type="AlphaFoldDB" id="A0A445A4S6"/>
<feature type="domain" description="CCHC-type" evidence="2">
    <location>
        <begin position="732"/>
        <end position="749"/>
    </location>
</feature>
<dbReference type="Proteomes" id="UP000289738">
    <property type="component" value="Chromosome B03"/>
</dbReference>
<dbReference type="Pfam" id="PF03108">
    <property type="entry name" value="DBD_Tnp_Mut"/>
    <property type="match status" value="1"/>
</dbReference>
<keyword evidence="1" id="KW-0863">Zinc-finger</keyword>
<dbReference type="EMBL" id="SDMP01000013">
    <property type="protein sequence ID" value="RYR21450.1"/>
    <property type="molecule type" value="Genomic_DNA"/>
</dbReference>
<dbReference type="InterPro" id="IPR004332">
    <property type="entry name" value="Transposase_MuDR"/>
</dbReference>
<keyword evidence="4" id="KW-1185">Reference proteome</keyword>
<organism evidence="3 4">
    <name type="scientific">Arachis hypogaea</name>
    <name type="common">Peanut</name>
    <dbReference type="NCBI Taxonomy" id="3818"/>
    <lineage>
        <taxon>Eukaryota</taxon>
        <taxon>Viridiplantae</taxon>
        <taxon>Streptophyta</taxon>
        <taxon>Embryophyta</taxon>
        <taxon>Tracheophyta</taxon>
        <taxon>Spermatophyta</taxon>
        <taxon>Magnoliopsida</taxon>
        <taxon>eudicotyledons</taxon>
        <taxon>Gunneridae</taxon>
        <taxon>Pentapetalae</taxon>
        <taxon>rosids</taxon>
        <taxon>fabids</taxon>
        <taxon>Fabales</taxon>
        <taxon>Fabaceae</taxon>
        <taxon>Papilionoideae</taxon>
        <taxon>50 kb inversion clade</taxon>
        <taxon>dalbergioids sensu lato</taxon>
        <taxon>Dalbergieae</taxon>
        <taxon>Pterocarpus clade</taxon>
        <taxon>Arachis</taxon>
    </lineage>
</organism>
<evidence type="ECO:0000313" key="4">
    <source>
        <dbReference type="Proteomes" id="UP000289738"/>
    </source>
</evidence>
<name>A0A445A4S6_ARAHY</name>